<proteinExistence type="predicted"/>
<accession>A0A0A2A7E8</accession>
<comment type="caution">
    <text evidence="1">The sequence shown here is derived from an EMBL/GenBank/DDBJ whole genome shotgun (WGS) entry which is preliminary data.</text>
</comment>
<dbReference type="EMBL" id="JNAM01000011">
    <property type="protein sequence ID" value="KGF96751.1"/>
    <property type="molecule type" value="Genomic_DNA"/>
</dbReference>
<name>A0A0A2A7E8_PROMR</name>
<dbReference type="STRING" id="74545.EU96_1387"/>
<gene>
    <name evidence="1" type="ORF">EU96_1387</name>
</gene>
<dbReference type="OrthoDB" id="539844at2"/>
<protein>
    <submittedName>
        <fullName evidence="1">Uncharacterized protein</fullName>
    </submittedName>
</protein>
<dbReference type="eggNOG" id="ENOG502ZQQZ">
    <property type="taxonomic scope" value="Bacteria"/>
</dbReference>
<evidence type="ECO:0000313" key="1">
    <source>
        <dbReference type="EMBL" id="KGF96751.1"/>
    </source>
</evidence>
<organism evidence="1 2">
    <name type="scientific">Prochlorococcus marinus str. MIT 9302</name>
    <dbReference type="NCBI Taxonomy" id="74545"/>
    <lineage>
        <taxon>Bacteria</taxon>
        <taxon>Bacillati</taxon>
        <taxon>Cyanobacteriota</taxon>
        <taxon>Cyanophyceae</taxon>
        <taxon>Synechococcales</taxon>
        <taxon>Prochlorococcaceae</taxon>
        <taxon>Prochlorococcus</taxon>
    </lineage>
</organism>
<reference evidence="2" key="1">
    <citation type="journal article" date="2014" name="Sci. Data">
        <title>Genomes of diverse isolates of the marine cyanobacterium Prochlorococcus.</title>
        <authorList>
            <person name="Biller S."/>
            <person name="Berube P."/>
            <person name="Thompson J."/>
            <person name="Kelly L."/>
            <person name="Roggensack S."/>
            <person name="Awad L."/>
            <person name="Roache-Johnson K."/>
            <person name="Ding H."/>
            <person name="Giovannoni S.J."/>
            <person name="Moore L.R."/>
            <person name="Chisholm S.W."/>
        </authorList>
    </citation>
    <scope>NUCLEOTIDE SEQUENCE [LARGE SCALE GENOMIC DNA]</scope>
    <source>
        <strain evidence="2">MIT 9302</strain>
    </source>
</reference>
<evidence type="ECO:0000313" key="2">
    <source>
        <dbReference type="Proteomes" id="UP000030445"/>
    </source>
</evidence>
<dbReference type="Proteomes" id="UP000030445">
    <property type="component" value="Unassembled WGS sequence"/>
</dbReference>
<sequence>MKFSKLLSNTLITGLTVFGSTVLFPSEKVSAAACPDPSTTTLTSLATGGDATSFFQVTEDNEPGDGGFCEGTPDSYGVTVYKMGFCTSDPGNPASGSAPNYSNCTWTYENTSGEAASFGAGATFNLSDTYATKPAVGSYDYAVIVIDNEFRIKAKYGPIGPVGGTRTTYYTTSTFQESATSTDGTPPSTWAASTAPLDSFDPGSSCEATTDANVIGGKIYAYLLNSAGTVITDDSSAGVTTCSGVEKLLGVMNMNSTVNITAATTGLKATFVVTNNGASVILDQANNEIEFDSGPFSVSFEVIE</sequence>
<dbReference type="RefSeq" id="WP_032527034.1">
    <property type="nucleotide sequence ID" value="NZ_CP138951.1"/>
</dbReference>
<dbReference type="AlphaFoldDB" id="A0A0A2A7E8"/>